<dbReference type="AlphaFoldDB" id="A0A1L7AEG7"/>
<organism evidence="1 2">
    <name type="scientific">Roseomonas gilardii</name>
    <dbReference type="NCBI Taxonomy" id="257708"/>
    <lineage>
        <taxon>Bacteria</taxon>
        <taxon>Pseudomonadati</taxon>
        <taxon>Pseudomonadota</taxon>
        <taxon>Alphaproteobacteria</taxon>
        <taxon>Acetobacterales</taxon>
        <taxon>Roseomonadaceae</taxon>
        <taxon>Roseomonas</taxon>
    </lineage>
</organism>
<dbReference type="EMBL" id="CP015583">
    <property type="protein sequence ID" value="APT57143.1"/>
    <property type="molecule type" value="Genomic_DNA"/>
</dbReference>
<name>A0A1L7AEG7_9PROT</name>
<gene>
    <name evidence="1" type="ORF">RGI145_08585</name>
</gene>
<dbReference type="Proteomes" id="UP000185494">
    <property type="component" value="Chromosome 1"/>
</dbReference>
<proteinExistence type="predicted"/>
<dbReference type="KEGG" id="rgi:RGI145_08585"/>
<accession>A0A1L7AEG7</accession>
<reference evidence="1 2" key="1">
    <citation type="submission" date="2016-05" db="EMBL/GenBank/DDBJ databases">
        <title>Complete Genome and Methylome Analysis of Psychrotrophic Bacterial Isolates from Antarctic Lake Untersee.</title>
        <authorList>
            <person name="Fomenkov A."/>
            <person name="Akimov V.N."/>
            <person name="Vasilyeva L.V."/>
            <person name="Andersen D."/>
            <person name="Vincze T."/>
            <person name="Roberts R.J."/>
        </authorList>
    </citation>
    <scope>NUCLEOTIDE SEQUENCE [LARGE SCALE GENOMIC DNA]</scope>
    <source>
        <strain evidence="1 2">U14-5</strain>
    </source>
</reference>
<evidence type="ECO:0000313" key="2">
    <source>
        <dbReference type="Proteomes" id="UP000185494"/>
    </source>
</evidence>
<dbReference type="RefSeq" id="WP_075798037.1">
    <property type="nucleotide sequence ID" value="NZ_CP015583.1"/>
</dbReference>
<sequence length="221" mass="23627">MSAGSDGSGDSGGSIFLPDGIDPEALADTVREHAEARARAQHAAVLLGAADEMRRKLEMVAGATEGGLLAINALSAARDMARAALLAAGCDLARAEELMAPIERIVWNMWDAQARGAGETGRPPLSWAVATRRAALAAAMELLVQNSRPEDDAAKQVAEWADGDAVFDGRGRDKAAALVDRWRRDARGEGKNSHARLSEPFWKFVAFGKKHGAEFIVRHYL</sequence>
<protein>
    <submittedName>
        <fullName evidence="1">Uncharacterized protein</fullName>
    </submittedName>
</protein>
<evidence type="ECO:0000313" key="1">
    <source>
        <dbReference type="EMBL" id="APT57143.1"/>
    </source>
</evidence>
<dbReference type="STRING" id="257708.RGI145_08585"/>